<name>A0A0A9DRK9_ARUDO</name>
<accession>A0A0A9DRK9</accession>
<dbReference type="EMBL" id="GBRH01208567">
    <property type="protein sequence ID" value="JAD89328.1"/>
    <property type="molecule type" value="Transcribed_RNA"/>
</dbReference>
<reference evidence="1" key="1">
    <citation type="submission" date="2014-09" db="EMBL/GenBank/DDBJ databases">
        <authorList>
            <person name="Magalhaes I.L.F."/>
            <person name="Oliveira U."/>
            <person name="Santos F.R."/>
            <person name="Vidigal T.H.D.A."/>
            <person name="Brescovit A.D."/>
            <person name="Santos A.J."/>
        </authorList>
    </citation>
    <scope>NUCLEOTIDE SEQUENCE</scope>
    <source>
        <tissue evidence="1">Shoot tissue taken approximately 20 cm above the soil surface</tissue>
    </source>
</reference>
<sequence>MLAGTTTASSPMLAVSPVVPSMGSWPPLTRCLTECAVCGTSSLGLLWQYIACTDPEATIQHPATDRWFTRTVFAISSSSFSSSGLDYWAWRYIVVTTQSSVFT</sequence>
<evidence type="ECO:0000313" key="1">
    <source>
        <dbReference type="EMBL" id="JAD89328.1"/>
    </source>
</evidence>
<protein>
    <submittedName>
        <fullName evidence="1">Uncharacterized protein</fullName>
    </submittedName>
</protein>
<organism evidence="1">
    <name type="scientific">Arundo donax</name>
    <name type="common">Giant reed</name>
    <name type="synonym">Donax arundinaceus</name>
    <dbReference type="NCBI Taxonomy" id="35708"/>
    <lineage>
        <taxon>Eukaryota</taxon>
        <taxon>Viridiplantae</taxon>
        <taxon>Streptophyta</taxon>
        <taxon>Embryophyta</taxon>
        <taxon>Tracheophyta</taxon>
        <taxon>Spermatophyta</taxon>
        <taxon>Magnoliopsida</taxon>
        <taxon>Liliopsida</taxon>
        <taxon>Poales</taxon>
        <taxon>Poaceae</taxon>
        <taxon>PACMAD clade</taxon>
        <taxon>Arundinoideae</taxon>
        <taxon>Arundineae</taxon>
        <taxon>Arundo</taxon>
    </lineage>
</organism>
<dbReference type="AlphaFoldDB" id="A0A0A9DRK9"/>
<proteinExistence type="predicted"/>
<reference evidence="1" key="2">
    <citation type="journal article" date="2015" name="Data Brief">
        <title>Shoot transcriptome of the giant reed, Arundo donax.</title>
        <authorList>
            <person name="Barrero R.A."/>
            <person name="Guerrero F.D."/>
            <person name="Moolhuijzen P."/>
            <person name="Goolsby J.A."/>
            <person name="Tidwell J."/>
            <person name="Bellgard S.E."/>
            <person name="Bellgard M.I."/>
        </authorList>
    </citation>
    <scope>NUCLEOTIDE SEQUENCE</scope>
    <source>
        <tissue evidence="1">Shoot tissue taken approximately 20 cm above the soil surface</tissue>
    </source>
</reference>